<dbReference type="InterPro" id="IPR043504">
    <property type="entry name" value="Peptidase_S1_PA_chymotrypsin"/>
</dbReference>
<dbReference type="Pfam" id="PF08710">
    <property type="entry name" value="CoV_NSP9"/>
    <property type="match status" value="1"/>
</dbReference>
<feature type="domain" description="Peptidase C30" evidence="61">
    <location>
        <begin position="3234"/>
        <end position="3535"/>
    </location>
</feature>
<dbReference type="InterPro" id="IPR032505">
    <property type="entry name" value="CoV_NSP4_C"/>
</dbReference>
<dbReference type="InterPro" id="IPR043615">
    <property type="entry name" value="NSP2_N_CoV"/>
</dbReference>
<evidence type="ECO:0000256" key="8">
    <source>
        <dbReference type="ARBA" id="ARBA00022484"/>
    </source>
</evidence>
<dbReference type="PROSITE" id="PS51961">
    <property type="entry name" value="AV_NSP11N_COV_NSP15M"/>
    <property type="match status" value="1"/>
</dbReference>
<keyword evidence="23 49" id="KW-0863">Zinc-finger</keyword>
<evidence type="ECO:0000256" key="17">
    <source>
        <dbReference type="ARBA" id="ARBA00022722"/>
    </source>
</evidence>
<dbReference type="Gene3D" id="1.10.8.1190">
    <property type="match status" value="2"/>
</dbReference>
<feature type="binding site" evidence="53">
    <location>
        <begin position="6191"/>
        <end position="6197"/>
    </location>
    <ligand>
        <name>S-adenosyl-L-methionine</name>
        <dbReference type="ChEBI" id="CHEBI:59789"/>
    </ligand>
</feature>
<dbReference type="CDD" id="cd21557">
    <property type="entry name" value="Macro_X_Nsp3-like"/>
    <property type="match status" value="1"/>
</dbReference>
<feature type="domain" description="(+)RNA virus helicase C-terminal" evidence="63">
    <location>
        <begin position="5522"/>
        <end position="5873"/>
    </location>
</feature>
<dbReference type="InterPro" id="IPR044343">
    <property type="entry name" value="NSP13_1B_dom_CoV"/>
</dbReference>
<evidence type="ECO:0000256" key="14">
    <source>
        <dbReference type="ARBA" id="ARBA00022679"/>
    </source>
</evidence>
<dbReference type="InterPro" id="IPR043613">
    <property type="entry name" value="CoV_NSP2_C"/>
</dbReference>
<keyword evidence="22 54" id="KW-0255">Endonuclease</keyword>
<dbReference type="Pfam" id="PF20631">
    <property type="entry name" value="CoV_NSP13_1B"/>
    <property type="match status" value="1"/>
</dbReference>
<comment type="subcellular location">
    <subcellularLocation>
        <location evidence="4">Host cytoplasm</location>
        <location evidence="4">Host perinuclear region</location>
    </subcellularLocation>
    <subcellularLocation>
        <location evidence="5">Host endoplasmic reticulum-Golgi intermediate compartment</location>
    </subcellularLocation>
    <subcellularLocation>
        <location evidence="3">Host membrane</location>
        <topology evidence="3">Multi-pass membrane protein</topology>
    </subcellularLocation>
</comment>
<dbReference type="SUPFAM" id="SSF51126">
    <property type="entry name" value="Pectin lyase-like"/>
    <property type="match status" value="1"/>
</dbReference>
<dbReference type="Gene3D" id="3.30.70.3540">
    <property type="entry name" value="Nsp8 replicase, head domain"/>
    <property type="match status" value="1"/>
</dbReference>
<dbReference type="InterPro" id="IPR029063">
    <property type="entry name" value="SAM-dependent_MTases_sf"/>
</dbReference>
<evidence type="ECO:0000256" key="48">
    <source>
        <dbReference type="ARBA" id="ARBA00049042"/>
    </source>
</evidence>
<dbReference type="CDD" id="cd21901">
    <property type="entry name" value="alpha_betaCoV_Nsp10"/>
    <property type="match status" value="1"/>
</dbReference>
<dbReference type="PROSITE" id="PS51946">
    <property type="entry name" value="COV_NSP4C"/>
    <property type="match status" value="1"/>
</dbReference>
<dbReference type="InterPro" id="IPR018995">
    <property type="entry name" value="RNA_synth_NSP10_CoV"/>
</dbReference>
<evidence type="ECO:0000256" key="33">
    <source>
        <dbReference type="ARBA" id="ARBA00022884"/>
    </source>
</evidence>
<dbReference type="InterPro" id="IPR009469">
    <property type="entry name" value="RdRp_N_CoV"/>
</dbReference>
<feature type="active site" evidence="54">
    <location>
        <position position="6605"/>
    </location>
</feature>
<dbReference type="InterPro" id="IPR043606">
    <property type="entry name" value="CoV_NSP15_N"/>
</dbReference>
<evidence type="ECO:0000259" key="65">
    <source>
        <dbReference type="PROSITE" id="PS51944"/>
    </source>
</evidence>
<evidence type="ECO:0000256" key="55">
    <source>
        <dbReference type="PROSITE-ProRule" id="PRU01336"/>
    </source>
</evidence>
<feature type="transmembrane region" description="Helical" evidence="57">
    <location>
        <begin position="3703"/>
        <end position="3721"/>
    </location>
</feature>
<evidence type="ECO:0000259" key="79">
    <source>
        <dbReference type="PROSITE" id="PS51962"/>
    </source>
</evidence>
<feature type="active site" evidence="52">
    <location>
        <position position="6128"/>
    </location>
</feature>
<keyword evidence="20" id="KW-0547">Nucleotide-binding</keyword>
<dbReference type="CDD" id="cd21401">
    <property type="entry name" value="ZBD_cv_Nsp13-like"/>
    <property type="match status" value="1"/>
</dbReference>
<dbReference type="PROSITE" id="PS51154">
    <property type="entry name" value="MACRO"/>
    <property type="match status" value="1"/>
</dbReference>
<feature type="domain" description="CV ZBD" evidence="62">
    <location>
        <begin position="5265"/>
        <end position="5377"/>
    </location>
</feature>
<feature type="transmembrane region" description="Helical" evidence="57">
    <location>
        <begin position="3542"/>
        <end position="3561"/>
    </location>
</feature>
<dbReference type="PANTHER" id="PTHR43788">
    <property type="entry name" value="DNA2/NAM7 HELICASE FAMILY MEMBER"/>
    <property type="match status" value="1"/>
</dbReference>
<feature type="domain" description="Nsp4C" evidence="66">
    <location>
        <begin position="3138"/>
        <end position="3233"/>
    </location>
</feature>
<keyword evidence="31" id="KW-1043">Host membrane</keyword>
<feature type="domain" description="Nsp9 ssRNA-binding" evidence="71">
    <location>
        <begin position="4092"/>
        <end position="4201"/>
    </location>
</feature>
<evidence type="ECO:0000259" key="74">
    <source>
        <dbReference type="PROSITE" id="PS51954"/>
    </source>
</evidence>
<feature type="domain" description="Peptidase C16" evidence="59">
    <location>
        <begin position="1181"/>
        <end position="1431"/>
    </location>
</feature>
<evidence type="ECO:0000256" key="18">
    <source>
        <dbReference type="ARBA" id="ARBA00022723"/>
    </source>
</evidence>
<dbReference type="InterPro" id="IPR027352">
    <property type="entry name" value="NSP13_ZBD_CoV-like"/>
</dbReference>
<dbReference type="InterPro" id="IPR044353">
    <property type="entry name" value="Nsp3_Ubl2_dom_CoV"/>
</dbReference>
<dbReference type="SUPFAM" id="SSF56672">
    <property type="entry name" value="DNA/RNA polymerases"/>
    <property type="match status" value="1"/>
</dbReference>
<dbReference type="Gene3D" id="1.10.150.420">
    <property type="entry name" value="Coronavirus nonstructural protein 4 C-terminus"/>
    <property type="match status" value="1"/>
</dbReference>
<dbReference type="CDD" id="cd21826">
    <property type="entry name" value="alphaCoV_Nsp7"/>
    <property type="match status" value="1"/>
</dbReference>
<gene>
    <name evidence="84" type="primary">ORF1ab</name>
</gene>
<evidence type="ECO:0000256" key="3">
    <source>
        <dbReference type="ARBA" id="ARBA00004301"/>
    </source>
</evidence>
<dbReference type="GO" id="GO:0039548">
    <property type="term" value="P:symbiont-mediated suppression of host cytoplasmic pattern recognition receptor signaling pathway via inhibition of IRF3 activity"/>
    <property type="evidence" value="ECO:0007669"/>
    <property type="project" value="UniProtKB-KW"/>
</dbReference>
<feature type="domain" description="Ubiquitin-like" evidence="65">
    <location>
        <begin position="1878"/>
        <end position="1933"/>
    </location>
</feature>
<evidence type="ECO:0000256" key="5">
    <source>
        <dbReference type="ARBA" id="ARBA00004452"/>
    </source>
</evidence>
<dbReference type="InterPro" id="IPR043612">
    <property type="entry name" value="CoV_NSP4_N"/>
</dbReference>
<feature type="domain" description="Ubiquitin-like" evidence="64">
    <location>
        <begin position="893"/>
        <end position="989"/>
    </location>
</feature>
<dbReference type="Pfam" id="PF19213">
    <property type="entry name" value="CoV_NSP6"/>
    <property type="match status" value="1"/>
</dbReference>
<feature type="domain" description="Nsp12 RNA-dependent RNA polymerase" evidence="68">
    <location>
        <begin position="4697"/>
        <end position="5264"/>
    </location>
</feature>
<evidence type="ECO:0000256" key="40">
    <source>
        <dbReference type="ARBA" id="ARBA00023200"/>
    </source>
</evidence>
<dbReference type="GO" id="GO:0003723">
    <property type="term" value="F:RNA binding"/>
    <property type="evidence" value="ECO:0007669"/>
    <property type="project" value="UniProtKB-KW"/>
</dbReference>
<dbReference type="Gene3D" id="3.40.50.11580">
    <property type="match status" value="1"/>
</dbReference>
<dbReference type="InterPro" id="IPR011050">
    <property type="entry name" value="Pectin_lyase_fold/virulence"/>
</dbReference>
<feature type="domain" description="RdRp Nsp8 cofactor" evidence="70">
    <location>
        <begin position="3898"/>
        <end position="4091"/>
    </location>
</feature>
<keyword evidence="25 54" id="KW-0378">Hydrolase</keyword>
<evidence type="ECO:0000256" key="47">
    <source>
        <dbReference type="ARBA" id="ARBA00047995"/>
    </source>
</evidence>
<dbReference type="PROSITE" id="PS51962">
    <property type="entry name" value="COV_NSP1"/>
    <property type="match status" value="1"/>
</dbReference>
<dbReference type="PROSITE" id="PS51653">
    <property type="entry name" value="CV_ZBD"/>
    <property type="match status" value="1"/>
</dbReference>
<dbReference type="InterPro" id="IPR009461">
    <property type="entry name" value="NSP16_CoV-like"/>
</dbReference>
<accession>A0AA49ECC2</accession>
<dbReference type="InterPro" id="IPR043610">
    <property type="entry name" value="NSP6_CoV"/>
</dbReference>
<feature type="region of interest" description="CoV-Y" evidence="55">
    <location>
        <begin position="2510"/>
        <end position="2758"/>
    </location>
</feature>
<dbReference type="GO" id="GO:0043139">
    <property type="term" value="F:5'-3' DNA helicase activity"/>
    <property type="evidence" value="ECO:0007669"/>
    <property type="project" value="TreeGrafter"/>
</dbReference>
<evidence type="ECO:0000259" key="64">
    <source>
        <dbReference type="PROSITE" id="PS51943"/>
    </source>
</evidence>
<dbReference type="SUPFAM" id="SSF52540">
    <property type="entry name" value="P-loop containing nucleoside triphosphate hydrolases"/>
    <property type="match status" value="1"/>
</dbReference>
<feature type="region of interest" description="Y4" evidence="55">
    <location>
        <begin position="2657"/>
        <end position="2758"/>
    </location>
</feature>
<keyword evidence="34" id="KW-1092">Inhibition of host IRF3 by virus</keyword>
<dbReference type="InterPro" id="IPR009003">
    <property type="entry name" value="Peptidase_S1_PA"/>
</dbReference>
<evidence type="ECO:0000256" key="57">
    <source>
        <dbReference type="SAM" id="Phobius"/>
    </source>
</evidence>
<feature type="transmembrane region" description="Helical" evidence="57">
    <location>
        <begin position="3077"/>
        <end position="3096"/>
    </location>
</feature>
<feature type="domain" description="AV-Nsp11N/CoV-Nsp15M" evidence="78">
    <location>
        <begin position="6441"/>
        <end position="6558"/>
    </location>
</feature>
<comment type="catalytic activity">
    <reaction evidence="43">
        <text>uridylyl-uridylyl-ribonucleotide-RNA = a 3'-end uridylyl-2',3'-cyclophospho-uridine-RNA + a 5'-end dephospho-ribonucleoside-RNA</text>
        <dbReference type="Rhea" id="RHEA:67732"/>
        <dbReference type="Rhea" id="RHEA-COMP:13936"/>
        <dbReference type="Rhea" id="RHEA-COMP:17334"/>
        <dbReference type="Rhea" id="RHEA-COMP:17335"/>
        <dbReference type="ChEBI" id="CHEBI:138284"/>
        <dbReference type="ChEBI" id="CHEBI:173079"/>
        <dbReference type="ChEBI" id="CHEBI:173080"/>
    </reaction>
</comment>
<dbReference type="GO" id="GO:0008270">
    <property type="term" value="F:zinc ion binding"/>
    <property type="evidence" value="ECO:0007669"/>
    <property type="project" value="UniProtKB-UniRule"/>
</dbReference>
<dbReference type="PROSITE" id="PS51947">
    <property type="entry name" value="NIRAN"/>
    <property type="match status" value="1"/>
</dbReference>
<evidence type="ECO:0000256" key="56">
    <source>
        <dbReference type="PROSITE-ProRule" id="PRU01344"/>
    </source>
</evidence>
<dbReference type="CDD" id="cd21897">
    <property type="entry name" value="alphaCoV_Nsp9"/>
    <property type="match status" value="1"/>
</dbReference>
<dbReference type="GO" id="GO:0019082">
    <property type="term" value="P:viral protein processing"/>
    <property type="evidence" value="ECO:0007669"/>
    <property type="project" value="InterPro"/>
</dbReference>
<dbReference type="GO" id="GO:0044220">
    <property type="term" value="C:host cell perinuclear region of cytoplasm"/>
    <property type="evidence" value="ECO:0007669"/>
    <property type="project" value="UniProtKB-SubCell"/>
</dbReference>
<evidence type="ECO:0000256" key="7">
    <source>
        <dbReference type="ARBA" id="ARBA00022482"/>
    </source>
</evidence>
<dbReference type="InterPro" id="IPR046441">
    <property type="entry name" value="RdRp_CoV"/>
</dbReference>
<feature type="region of interest" description="Y1" evidence="55">
    <location>
        <begin position="2419"/>
        <end position="2509"/>
    </location>
</feature>
<evidence type="ECO:0000259" key="81">
    <source>
        <dbReference type="PROSITE" id="PS51992"/>
    </source>
</evidence>
<dbReference type="InterPro" id="IPR047570">
    <property type="entry name" value="NSP12_IF_CoV"/>
</dbReference>
<evidence type="ECO:0000256" key="1">
    <source>
        <dbReference type="ARBA" id="ARBA00000707"/>
    </source>
</evidence>
<dbReference type="GO" id="GO:0008242">
    <property type="term" value="F:omega peptidase activity"/>
    <property type="evidence" value="ECO:0007669"/>
    <property type="project" value="InterPro"/>
</dbReference>
<dbReference type="GO" id="GO:0005524">
    <property type="term" value="F:ATP binding"/>
    <property type="evidence" value="ECO:0007669"/>
    <property type="project" value="UniProtKB-KW"/>
</dbReference>
<dbReference type="PROSITE" id="PS50507">
    <property type="entry name" value="RDRP_SSRNA_POS"/>
    <property type="match status" value="1"/>
</dbReference>
<dbReference type="GO" id="GO:0039694">
    <property type="term" value="P:viral RNA genome replication"/>
    <property type="evidence" value="ECO:0007669"/>
    <property type="project" value="InterPro"/>
</dbReference>
<evidence type="ECO:0000256" key="10">
    <source>
        <dbReference type="ARBA" id="ARBA00022603"/>
    </source>
</evidence>
<dbReference type="InterPro" id="IPR043611">
    <property type="entry name" value="CoV_NSP3_C"/>
</dbReference>
<dbReference type="CDD" id="cd21514">
    <property type="entry name" value="alphaCoV_Nsp2_HCoV-229E-like"/>
    <property type="match status" value="1"/>
</dbReference>
<dbReference type="PROSITE" id="PS51958">
    <property type="entry name" value="NENDOU"/>
    <property type="match status" value="1"/>
</dbReference>
<comment type="function">
    <text evidence="44">RNA-directed RNA polymerase that catalyzes the transcription of viral genomic and subgenomic RNAs. Acts in complex with nsp7 and nsp8 to transcribe both the minus and positive strands of genomic RNA. The kinase-like NiRAN domain of NSP12 attaches one or more nucleotides to the amino terminus of NSP9, forming a covalent RNA-protein intermediate that serves as transcription/replication primer. Subgenomic RNAs (sgRNAs) are formed by discontinuous transcription: The polymerase has the ability to pause at transcription-regulating sequences (TRS) and jump to the leader TRS, resulting in a major deletion. This creates a series of subgenomic RNAs that are replicated, transcribed and translated. In addition, Nsp12 is a subunit of the viral RNA capping enzyme that catalyzes the RNA guanylyltransferase reaction for genomic and sub-genomic RNAs. Subsequently, the NiRAN domain transfers RNA to GDP, and forms the core cap structure GpppA-RNA.</text>
</comment>
<dbReference type="EMBL" id="OQ175077">
    <property type="protein sequence ID" value="WCC61992.1"/>
    <property type="molecule type" value="Genomic_RNA"/>
</dbReference>
<dbReference type="GO" id="GO:0004519">
    <property type="term" value="F:endonuclease activity"/>
    <property type="evidence" value="ECO:0007669"/>
    <property type="project" value="UniProtKB-UniRule"/>
</dbReference>
<evidence type="ECO:0000259" key="66">
    <source>
        <dbReference type="PROSITE" id="PS51946"/>
    </source>
</evidence>
<dbReference type="CDD" id="cd21723">
    <property type="entry name" value="alphaCoV_Nsp13-helicase"/>
    <property type="match status" value="1"/>
</dbReference>
<dbReference type="CDD" id="cd21689">
    <property type="entry name" value="stalk_CoV_Nsp13-like"/>
    <property type="match status" value="1"/>
</dbReference>
<dbReference type="Pfam" id="PF01661">
    <property type="entry name" value="Macro"/>
    <property type="match status" value="1"/>
</dbReference>
<dbReference type="Pfam" id="PF06471">
    <property type="entry name" value="CoV_ExoN"/>
    <property type="match status" value="1"/>
</dbReference>
<keyword evidence="28 55" id="KW-0862">Zinc</keyword>
<dbReference type="Pfam" id="PF08716">
    <property type="entry name" value="CoV_NSP7"/>
    <property type="match status" value="1"/>
</dbReference>
<keyword evidence="12" id="KW-1130">Modulation of host ubiquitin pathway by virus</keyword>
<evidence type="ECO:0000259" key="75">
    <source>
        <dbReference type="PROSITE" id="PS51955"/>
    </source>
</evidence>
<evidence type="ECO:0000256" key="53">
    <source>
        <dbReference type="PROSITE-ProRule" id="PRU01299"/>
    </source>
</evidence>
<feature type="region of interest" description="ZF2" evidence="55">
    <location>
        <begin position="2469"/>
        <end position="2479"/>
    </location>
</feature>
<dbReference type="SUPFAM" id="SSF53335">
    <property type="entry name" value="S-adenosyl-L-methionine-dependent methyltransferases"/>
    <property type="match status" value="1"/>
</dbReference>
<feature type="active site" evidence="52">
    <location>
        <position position="6052"/>
    </location>
</feature>
<keyword evidence="35" id="KW-0693">Viral RNA replication</keyword>
<dbReference type="Pfam" id="PF06460">
    <property type="entry name" value="CoV_Methyltr_2"/>
    <property type="match status" value="1"/>
</dbReference>
<evidence type="ECO:0000256" key="30">
    <source>
        <dbReference type="ARBA" id="ARBA00022840"/>
    </source>
</evidence>
<dbReference type="CDD" id="cd23527">
    <property type="entry name" value="capping_2-OMTase_alphaCoV_Nsp16"/>
    <property type="match status" value="1"/>
</dbReference>
<dbReference type="PANTHER" id="PTHR43788:SF16">
    <property type="entry name" value="HELICASE WITH ZINC FINGER 2"/>
    <property type="match status" value="1"/>
</dbReference>
<dbReference type="PROSITE" id="PS51953">
    <property type="entry name" value="NIV_EXON"/>
    <property type="match status" value="1"/>
</dbReference>
<dbReference type="GO" id="GO:0003724">
    <property type="term" value="F:RNA helicase activity"/>
    <property type="evidence" value="ECO:0007669"/>
    <property type="project" value="UniProtKB-EC"/>
</dbReference>
<keyword evidence="14 53" id="KW-0808">Transferase</keyword>
<dbReference type="SUPFAM" id="SSF144246">
    <property type="entry name" value="Coronavirus NSP10-like"/>
    <property type="match status" value="1"/>
</dbReference>
<evidence type="ECO:0000256" key="50">
    <source>
        <dbReference type="PROSITE-ProRule" id="PRU01294"/>
    </source>
</evidence>
<dbReference type="Pfam" id="PF20632">
    <property type="entry name" value="CoV_NSP13_ZBD"/>
    <property type="match status" value="1"/>
</dbReference>
<dbReference type="InterPro" id="IPR043174">
    <property type="entry name" value="NSP15_middle_sf"/>
</dbReference>
<keyword evidence="21" id="KW-0688">Ribosomal frameshifting</keyword>
<dbReference type="InterPro" id="IPR044357">
    <property type="entry name" value="NSP3_Ubl1_dom_CoV"/>
</dbReference>
<dbReference type="CDD" id="cd21167">
    <property type="entry name" value="M_alpha_beta_cv_Nsp15-like"/>
    <property type="match status" value="1"/>
</dbReference>
<evidence type="ECO:0000259" key="83">
    <source>
        <dbReference type="PROSITE" id="PS52000"/>
    </source>
</evidence>
<keyword evidence="15 57" id="KW-0812">Transmembrane</keyword>
<evidence type="ECO:0000256" key="41">
    <source>
        <dbReference type="ARBA" id="ARBA00023239"/>
    </source>
</evidence>
<dbReference type="InterPro" id="IPR009466">
    <property type="entry name" value="NSP14_CoV"/>
</dbReference>
<dbReference type="Pfam" id="PF09401">
    <property type="entry name" value="CoV_NSP10"/>
    <property type="match status" value="1"/>
</dbReference>
<feature type="region of interest" description="ZF1" evidence="55">
    <location>
        <begin position="2423"/>
        <end position="2436"/>
    </location>
</feature>
<dbReference type="CDD" id="cd21588">
    <property type="entry name" value="alphaCoV_RdRp"/>
    <property type="match status" value="1"/>
</dbReference>
<dbReference type="PROSITE" id="PS51952">
    <property type="entry name" value="COV_EXON_MTASE_COACT"/>
    <property type="match status" value="1"/>
</dbReference>
<dbReference type="Pfam" id="PF19219">
    <property type="entry name" value="CoV_NSP15_N"/>
    <property type="match status" value="1"/>
</dbReference>
<dbReference type="GO" id="GO:0016829">
    <property type="term" value="F:lyase activity"/>
    <property type="evidence" value="ECO:0007669"/>
    <property type="project" value="UniProtKB-KW"/>
</dbReference>
<feature type="active site" evidence="52">
    <location>
        <position position="5953"/>
    </location>
</feature>
<dbReference type="Pfam" id="PF13087">
    <property type="entry name" value="AAA_12"/>
    <property type="match status" value="1"/>
</dbReference>
<feature type="domain" description="CoV Nsp1 globular" evidence="79">
    <location>
        <begin position="2"/>
        <end position="109"/>
    </location>
</feature>
<evidence type="ECO:0000256" key="25">
    <source>
        <dbReference type="ARBA" id="ARBA00022801"/>
    </source>
</evidence>
<keyword evidence="39" id="KW-1015">Disulfide bond</keyword>
<dbReference type="CDD" id="cd21171">
    <property type="entry name" value="NTD_alpha_betaCoV_Nsp15-like"/>
    <property type="match status" value="1"/>
</dbReference>
<feature type="domain" description="Nidovirus-type SAM-dependent 2'-O-MTase" evidence="75">
    <location>
        <begin position="6719"/>
        <end position="7015"/>
    </location>
</feature>
<evidence type="ECO:0000259" key="67">
    <source>
        <dbReference type="PROSITE" id="PS51947"/>
    </source>
</evidence>
<feature type="domain" description="Macro" evidence="60">
    <location>
        <begin position="1433"/>
        <end position="1600"/>
    </location>
</feature>
<dbReference type="Pfam" id="PF19211">
    <property type="entry name" value="CoV_NSP2_N"/>
    <property type="match status" value="1"/>
</dbReference>
<dbReference type="InterPro" id="IPR044401">
    <property type="entry name" value="NSP15_NendoU_CoV"/>
</dbReference>
<dbReference type="InterPro" id="IPR044309">
    <property type="entry name" value="NSP5_Mpro_alphaCoV"/>
</dbReference>
<feature type="domain" description="N7-MTase" evidence="74">
    <location>
        <begin position="6156"/>
        <end position="6377"/>
    </location>
</feature>
<dbReference type="InterPro" id="IPR048672">
    <property type="entry name" value="NSP13_ZBD_CoV"/>
</dbReference>
<evidence type="ECO:0000259" key="60">
    <source>
        <dbReference type="PROSITE" id="PS51154"/>
    </source>
</evidence>
<dbReference type="Gene3D" id="3.40.50.300">
    <property type="entry name" value="P-loop containing nucleotide triphosphate hydrolases"/>
    <property type="match status" value="2"/>
</dbReference>
<evidence type="ECO:0000259" key="82">
    <source>
        <dbReference type="PROSITE" id="PS51993"/>
    </source>
</evidence>
<dbReference type="PROSITE" id="PS51943">
    <property type="entry name" value="COV_NSP3A_UBL"/>
    <property type="match status" value="1"/>
</dbReference>
<comment type="catalytic activity">
    <reaction evidence="47">
        <text>ATP + H2O = ADP + phosphate + H(+)</text>
        <dbReference type="Rhea" id="RHEA:13065"/>
        <dbReference type="ChEBI" id="CHEBI:15377"/>
        <dbReference type="ChEBI" id="CHEBI:15378"/>
        <dbReference type="ChEBI" id="CHEBI:30616"/>
        <dbReference type="ChEBI" id="CHEBI:43474"/>
        <dbReference type="ChEBI" id="CHEBI:456216"/>
        <dbReference type="EC" id="3.6.4.12"/>
    </reaction>
</comment>
<dbReference type="InterPro" id="IPR043609">
    <property type="entry name" value="NendoU_nidovirus"/>
</dbReference>
<dbReference type="PROSITE" id="PS51993">
    <property type="entry name" value="COV_3ECTO"/>
    <property type="match status" value="1"/>
</dbReference>
<comment type="cofactor">
    <cofactor evidence="2">
        <name>Mn(2+)</name>
        <dbReference type="ChEBI" id="CHEBI:29035"/>
    </cofactor>
</comment>
<dbReference type="InterPro" id="IPR046443">
    <property type="entry name" value="a/bCoV_NSP1_glob"/>
</dbReference>
<dbReference type="InterPro" id="IPR046436">
    <property type="entry name" value="NIV_EXON"/>
</dbReference>
<evidence type="ECO:0000256" key="31">
    <source>
        <dbReference type="ARBA" id="ARBA00022870"/>
    </source>
</evidence>
<dbReference type="InterPro" id="IPR013016">
    <property type="entry name" value="Peptidase_C16_CoV"/>
</dbReference>
<keyword evidence="17 52" id="KW-0540">Nuclease</keyword>
<dbReference type="GO" id="GO:0004482">
    <property type="term" value="F:mRNA 5'-cap (guanine-N7-)-methyltransferase activity"/>
    <property type="evidence" value="ECO:0007669"/>
    <property type="project" value="InterPro"/>
</dbReference>
<dbReference type="GO" id="GO:0000175">
    <property type="term" value="F:3'-5'-RNA exonuclease activity"/>
    <property type="evidence" value="ECO:0007669"/>
    <property type="project" value="InterPro"/>
</dbReference>
<name>A0AA49ECC2_9NIDO</name>
<dbReference type="CDD" id="cd21409">
    <property type="entry name" value="1B_cv_Nsp13-like"/>
    <property type="match status" value="1"/>
</dbReference>
<evidence type="ECO:0000256" key="52">
    <source>
        <dbReference type="PROSITE-ProRule" id="PRU01298"/>
    </source>
</evidence>
<keyword evidence="27" id="KW-0788">Thiol protease</keyword>
<organism evidence="84">
    <name type="scientific">Bat Coronavirus MpGD16</name>
    <dbReference type="NCBI Taxonomy" id="3018851"/>
    <lineage>
        <taxon>Viruses</taxon>
        <taxon>Riboviria</taxon>
        <taxon>Orthornavirae</taxon>
        <taxon>Pisuviricota</taxon>
        <taxon>Pisoniviricetes</taxon>
        <taxon>Nidovirales</taxon>
        <taxon>Cornidovirineae</taxon>
        <taxon>Coronaviridae</taxon>
        <taxon>Orthocoronavirinae</taxon>
    </lineage>
</organism>
<reference evidence="84" key="1">
    <citation type="submission" date="2023-01" db="EMBL/GenBank/DDBJ databases">
        <title>Panoramic Analysis of Coronaviruses Carried by Representative Bat Species in Southern China to Better Understand the Coronavirus Sphere.</title>
        <authorList>
            <person name="Han Y."/>
            <person name="Xu P."/>
            <person name="Wang Y."/>
            <person name="Zhao W."/>
            <person name="Wang J."/>
            <person name="Jin Q."/>
            <person name="Wu Z."/>
        </authorList>
    </citation>
    <scope>NUCLEOTIDE SEQUENCE</scope>
    <source>
        <strain evidence="84">BtMp-AlphaCoV/GD2016-Q57</strain>
    </source>
</reference>
<evidence type="ECO:0000256" key="34">
    <source>
        <dbReference type="ARBA" id="ARBA00022931"/>
    </source>
</evidence>
<dbReference type="InterPro" id="IPR036499">
    <property type="entry name" value="NSP9_sf_CoV"/>
</dbReference>
<evidence type="ECO:0000259" key="72">
    <source>
        <dbReference type="PROSITE" id="PS51952"/>
    </source>
</evidence>
<keyword evidence="36 57" id="KW-1133">Transmembrane helix</keyword>
<keyword evidence="26" id="KW-0347">Helicase</keyword>
<dbReference type="SMART" id="SM00506">
    <property type="entry name" value="A1pp"/>
    <property type="match status" value="1"/>
</dbReference>
<keyword evidence="32" id="KW-1127">Modulation of host ubiquitin pathway by viral deubiquitinase</keyword>
<dbReference type="InterPro" id="IPR043608">
    <property type="entry name" value="CoV_NSP15_M"/>
</dbReference>
<evidence type="ECO:0000256" key="2">
    <source>
        <dbReference type="ARBA" id="ARBA00001936"/>
    </source>
</evidence>
<feature type="region of interest" description="GpppA-binding" evidence="53">
    <location>
        <begin position="6268"/>
        <end position="6282"/>
    </location>
</feature>
<feature type="domain" description="RdRp Nsp7 cofactor" evidence="69">
    <location>
        <begin position="3815"/>
        <end position="3897"/>
    </location>
</feature>
<dbReference type="InterPro" id="IPR007094">
    <property type="entry name" value="RNA-dir_pol_PSvirus"/>
</dbReference>
<dbReference type="Gene3D" id="2.40.10.10">
    <property type="entry name" value="Trypsin-like serine proteases"/>
    <property type="match status" value="2"/>
</dbReference>
<dbReference type="InterPro" id="IPR044313">
    <property type="entry name" value="NSP14_alphaCoV"/>
</dbReference>
<dbReference type="InterPro" id="IPR014829">
    <property type="entry name" value="NSP8_CoV"/>
</dbReference>
<dbReference type="PROSITE" id="PS51657">
    <property type="entry name" value="PSRV_HELICASE"/>
    <property type="match status" value="1"/>
</dbReference>
<evidence type="ECO:0000259" key="71">
    <source>
        <dbReference type="PROSITE" id="PS51951"/>
    </source>
</evidence>
<feature type="active site" evidence="52">
    <location>
        <position position="6133"/>
    </location>
</feature>
<dbReference type="GO" id="GO:0039648">
    <property type="term" value="P:symbiont-mediated perturbation of host ubiquitin-like protein modification"/>
    <property type="evidence" value="ECO:0007669"/>
    <property type="project" value="UniProtKB-KW"/>
</dbReference>
<dbReference type="InterPro" id="IPR041679">
    <property type="entry name" value="DNA2/NAM7-like_C"/>
</dbReference>
<dbReference type="PROSITE" id="PS51989">
    <property type="entry name" value="COV_NSP2_N"/>
    <property type="match status" value="1"/>
</dbReference>
<evidence type="ECO:0000259" key="61">
    <source>
        <dbReference type="PROSITE" id="PS51442"/>
    </source>
</evidence>
<dbReference type="InterPro" id="IPR036333">
    <property type="entry name" value="NSP10_sf_CoV"/>
</dbReference>
<comment type="catalytic activity">
    <reaction evidence="1">
        <text>Thiol-dependent hydrolysis of ester, thioester, amide, peptide and isopeptide bonds formed by the C-terminal Gly of ubiquitin (a 76-residue protein attached to proteins as an intracellular targeting signal).</text>
        <dbReference type="EC" id="3.4.19.12"/>
    </reaction>
</comment>
<evidence type="ECO:0000259" key="69">
    <source>
        <dbReference type="PROSITE" id="PS51949"/>
    </source>
</evidence>
<feature type="active site" evidence="52">
    <location>
        <position position="5951"/>
    </location>
</feature>
<evidence type="ECO:0000256" key="19">
    <source>
        <dbReference type="ARBA" id="ARBA00022737"/>
    </source>
</evidence>
<evidence type="ECO:0000256" key="38">
    <source>
        <dbReference type="ARBA" id="ARBA00023136"/>
    </source>
</evidence>
<feature type="domain" description="ExoN/MTase coactivator" evidence="72">
    <location>
        <begin position="4202"/>
        <end position="4341"/>
    </location>
</feature>
<dbReference type="PROSITE" id="PS52000">
    <property type="entry name" value="COV_NSP12_IF"/>
    <property type="match status" value="1"/>
</dbReference>
<dbReference type="CDD" id="cd21712">
    <property type="entry name" value="TM_Y_alphaCoV_Nsp3_C"/>
    <property type="match status" value="1"/>
</dbReference>
<dbReference type="InterPro" id="IPR037230">
    <property type="entry name" value="NSP8_sf_CoV"/>
</dbReference>
<dbReference type="InterPro" id="IPR047566">
    <property type="entry name" value="CoV_NSP3_Y"/>
</dbReference>
<dbReference type="Pfam" id="PF06478">
    <property type="entry name" value="CoV_RPol_N"/>
    <property type="match status" value="1"/>
</dbReference>
<comment type="catalytic activity">
    <reaction evidence="46">
        <text>ATP + H2O = ADP + phosphate + H(+)</text>
        <dbReference type="Rhea" id="RHEA:13065"/>
        <dbReference type="ChEBI" id="CHEBI:15377"/>
        <dbReference type="ChEBI" id="CHEBI:15378"/>
        <dbReference type="ChEBI" id="CHEBI:30616"/>
        <dbReference type="ChEBI" id="CHEBI:43474"/>
        <dbReference type="ChEBI" id="CHEBI:456216"/>
        <dbReference type="EC" id="3.6.4.13"/>
    </reaction>
</comment>
<dbReference type="InterPro" id="IPR042515">
    <property type="entry name" value="NSP15_N_CoV"/>
</dbReference>
<feature type="transmembrane region" description="Helical" evidence="57">
    <location>
        <begin position="2210"/>
        <end position="2225"/>
    </location>
</feature>
<dbReference type="InterPro" id="IPR048673">
    <property type="entry name" value="NSP13_stalk_CoV"/>
</dbReference>
<dbReference type="GO" id="GO:0075523">
    <property type="term" value="P:viral translational frameshifting"/>
    <property type="evidence" value="ECO:0007669"/>
    <property type="project" value="UniProtKB-KW"/>
</dbReference>
<dbReference type="SUPFAM" id="SSF142877">
    <property type="entry name" value="EndoU-like"/>
    <property type="match status" value="1"/>
</dbReference>
<sequence>MQSNLVTLAFANDSEISAEGFCDVETAVYAFSVSAVNGFADCRFVAQGLENCLVGVEADDYVLCVVGDVQLKAYIAKFSHRPLNLRGWIVRSNSNYFLETMDLVFGCGAGTSIPVDNYMCGANGKPVITEDMWYFCDYFGDDGDKITINGQEYHKAWNVTRSDVPYQFQNASTILSIEYVSSETHVLPDGAVAKTAKPPKFSKNVVLSEKYKALYDACGSPFVTNGTNVLEVVTNPIFAHGFVQCKCGSKHWTTGDWSGFKSVCCGTPGRVLCTVFGGVTPGSILLTSTRVDATSGATRYYHGLTLKHICNVDDVACWRVVKVQAVAGFVVKGSLEECVSTFDTCTHDNFTTVAKAFKLGMLTGSFSDDVVASVISGSLDVGLSVLDVTTAVTKPWFVLKCGSLLETAWDALIMAVKQLPVMASEVLKFFNNLSQVLIVVRDGVIDIIHNVPEAFKSAFEVFKDLISGVFDLVVDHFKVANKKFKRAGDYVLFENALACIVSAKVKGVKQAGLKKLLYAKAIVGATVKVTVSRIETATVKLTECKPSKFVKKGNVAVINDIAFFHSDGVYRLMSDSDEVYEDIAFTAEGTSPVKTAVFNCAKPDGFPDITSTDVEVLVREVKTALDSFSRVYDKYSCAVKSGDCVVTHKYVFNAPSFVEDKAMFVDLCKDYVVDSGFEAFYVNALAAANADEFNPVYSAFEIFKTKVECPEELKNIDGGSIFETFINTVNDAVNFVKSIKIVVTATEVMINTVKRFKRFASALAKLYSEFLTSVKRVISIGSVTCFHYGFVKPMLVIKDVFYRIEDTIVDTFNVATEAGLNTVKTFIGGDSPITVSRVEIASVELEAAQYVKPEDNGYVSVIDGHTFYTCGDYYYPCDQQNCFSQCFKKVGGSAVTFSEKVAVKQIDPVYKVKLIFEFEDDTISSVCKQAIGKYITFEGNDWSNFEETIHNAMSVVGEFVDLPDYYIYDEEGGKDLNNSVMISQWPMFDPSALQLLVADLGVNCDFNGKSSIEECLTSVSDTALCVSLEKSCDCGIFNAIMEGFALDFKPCADIDTCENCGGLCTTTVLSMTGTGFVRSCDEPLMPFNVTFEGYGVYKDVCFVNDTVLPPPIDDDLTPIEDVTEEDVIVAEEVADAAIITAEEVTDAEPTVITSEEQVNDATEPQAEEEVKPEEVIDVSSDLDDVNKALSFMMPQETKFVDPFKFDYFDHEGIRVLRQNNNNCWVATTLVQLQLSGLLDDDDSMALFKAGSVSPLVRKCYNATGSIMGSLGDSSQCLEVLLKDLHSMFITCDSTCGCGSGTYELSGSVFRFMPTRDSFDYGSCTVCGKVLKLKIKTLVGTGIFCQDPKPFNTARAIVKPICASIYQGSTTSGHYKTNVYGKRFCVDGSGVSSIFNGHVNTIVLKDCNYGIPAEELKQKEVEKFVIPEDVVQNSKPKPKPFTTYDNIEFYQGDVSDLVGLDFDFIVNAANENLKHAGGVAAAIDKLTGNELQSLSNKYVKANGQVKVGSGVMIRCKKYSVFNVVGPRKGKYAPTLLEKCYKTILRENGVPLTPLISVGIFGIPLATSFDALLNTSSGRAVRCFCYTDKECNEIKTLVSARKKQVNAVTEIAENKSIAEAKVENKPVAEAKVEKKPIAEAKVENKPIAEAKVENKPVAEAKVEKKPIAEAKAEKKPIAEAKVEKKPIADVKNAEKKLTTEKSVVAESKQVSTVDNKSVAEVKNTPVADEKLIAEVKEPVLKVAGVSYYNIEDSFSIGVDNIVILTNSKLDLGKLGEYVNEYSGGALKSAVSDYLSKTPNVPAGNVISMHCSSLLTVAFAVVPSDGDVQYVKNIKRTISKLSKLKGSSVCSFSTLDMHKRLLSVFNKFCVDNIESVKNIHDTKTTVKVSLDGRNVVDVDVAADKTIGEQLNACTTDNVIISNSVVTDVIDTVVNVAPDVDWDTFYGFPNAAEFHMLDHSAYAFDSDVVDGKRALVGTDNNCWVNAVCLQLQFAEVDFTSEGLKDMWNEFLVGNVAKFCHWLYWLVRATKGDAGDAENALNMLAKYVKAHGTVTITRETDDGCCANEHRISSFVVNASVLRSGCTDGYCKHGNAYTARVSKVDGVCVVVNVDRPSVMSHNLLLTGTSYTAFSGPMDSGHYRVYNPATSKMFDGANCVGGDLCNLAVTAVVVKNKVFKMQTSNSNTPVKIVKKLDDASEKFFSFGDVVSKNICNSIIWFFTMLSIIFKAFKTRDFKVFALAPERTGVILSRSLKYNVKATQFLLKRKQGYVSKFFKLSVIAYALYALSFMFVRFSPANEYFCKEHVEGYGNSTFVKDEYCASTMCKVCLFGYQELADLPHTKVVWKYVGFPIFVNWLPFLYLAFLFIFGGIFVKGLVCYFLAQYVNNFGVYFGMQETFWPLQVIPFNVFGDEIVVTFLVYKALMFIKHVCFGCDKPSCVACSKSARLTRVPMQTIVNGANKSFYVVANGGSSYCHKHKFFCLNCDSYGPGNTFINETVARELSNVVKTNVQPTGDSFIEVDKVSFENGFYYLYSGETFWRYNFDVTDAKYGCKEVLKNCNVLADFIVYNNTGSNVSQIRNACVYFSQMLCKPIKLVDATLLSTLNVDFNGALHSAFIQVLNDSFSKDLSSCASMTECKQALGFDVSDEEFVDAVSNAHRFNVLLSDNSFNNLLTSYAKPEEQLSTHDVATCMRFNAKVVNHNVLIKENVPIVWLARDFQQLSEEGRKYLVKTTKAKGVTFLLTFNSNAMNVKLPVISIVNKKGAGVSSKFLWWVCAAIITFFLCLSISEGLVATSFADFGFKYIKDGVMHDFDQPLSCVHNVFENFNSWHEARFGSIPSNSLKCPIVVGTLDDVRNVPGVPSGIVLVGKTLVFAIKAVFTDAGNCYGLNGLTTAGACLFNSACTKLEGLGGTHVYCYKDGLFEGSKRYSDLVPHSNYKMEDGNFVKLPETLVNGFGINIIRTMETTYCRVGECLKSKAGVCFGANRFFVYNDDFGSDYICGNGLMSFVKNLFNTFTMSLSIMALSGQVIFNCVVAAMAIFICFLVVKFKRMFGDLSYGVCSVIAAVTINNLSYVFTQNMLFMFVYATFYFLAVRNLNYAWVWHASYVVAYFNLAPWFIIVWYVVAMLTGLLPSVLKLKISTNLFEGDKFVGTFENAAFGTFVIDMHSYEKLVNSITPEKLKQHASMFNKYKYYSGSASEADYRCACFAHLAKAMTDYAANHQDMLYSPPSISYNSTLQAGLRKFAQPSGVIEHCIVRVSYGNMVLNGIWLGDEVICPRHVIASSTNTTIDYDHEYTMMRLHNFSVSSGNLFIGVVSAKMRGASLVIKVNQNNPHTPKHVFKTLKAGDAFNILACYDGVPSGVYGTILRHNKTIRGSFINGACGSPGFNINGDTVEFVYLHQLELGSGCHVGSNMEGAMYGGFEDQPSLQIEGADCLVTVNVIAFLYGAILNGCTWFLSNERITAEVFNGWAHANNFTEVGSLDCFNILAAKTGVDIQRVLASIQKLSKGFGGRNIIGYASLTDEFTVSEVVKQMYGVSLQSKRVPSVFNNVTLVSVFWSMFLSELLYYTSSYWIKPDLITAVFVLLFGVAVMLTLTIKHKVLFLYTFLIPSVVISACYNLAWDLYIRELLAKYFDYHMSIFSMDIQGCFNILACIFVNAIHTWRFVKTGTATRLTYVLSLCVSVYNYWCCGDFLSLAMMVLLNINNNWYIGAFAYRFSVFVVNYMDPSVIRMLGGVKVILFMYVLCGYLCCVYYGICYWFNRFFKCTMGLYEFKVSPAEFKYMVANDLRAPTGVFDSMSLSLRLMGLGGERTIKISTVQSKLTDIKCTNVVLMGCLSSMNIEANSKKWSYCVDLHNKINLCDDAEKAMEYLLALVTFFISEHADFNVSELVDSYFGDNSILQSVASTFVNMPSFIAYENARQSYEEAINNGSSPQLVKQLKRAMNIAKAELDHESSVQRKLNRMAEQAAAQMYKEARAVNKKSKVISSLHTLLFGMLRKLDMSSVDNILSLARDGVVPLSIIPAACATKLTIVVSDFESFKRIFQLGNVQYAGVVWSLIEVKDNDGKPVHVKEITATNTALTWPLILNCERVVKLQNNEVIPGKLKVRPVKGEGDGGFTADGKALFNNEGGKTFMYAFIADKPDLKVVKWEFDGGCNVIELEPPCRFAVVDAGGNNVIKYLYFVKNLNTLRRGAVLGFIGATVRLQAGKQTELAVNSSLLTLCSFAVDPAKCYLDAVKSGVKPINNCVKMLSNGSGTGQAVTVGVEATTNQDSYGGASVCLYCRAHVDHPSIDGFCQFKGRYVQVPVGTVDPIRFCLENQVCKVCHCWLNNGCSCDRTAVVQSMDQAYLNRARGSSAARLEPCNGTEPEHVVRAFDIYNKEVASIGKFVKVNCVRFKNLDKHDAFFIVKRCTKSVMEHEQSIYDTLKYSGALAVHDFFLWKDGRAIYGNICRQDLTKYTMMDLVNALRNFDEKNCEVLKEILILTGACDASYFDNKSWYDPVENEDIHRVYAKLGSVVANAMLKCVSLCDAMTEKGIVGVITLDNQDLNGNFYDFGDFVPSIPGVGVPVCTSYYSYMMPVMGMTNCLACECFIKSDIFGSDFKTFDLLDYDFTEHKLKLFDKYFKYWGQDYHPDCADCYDEMCIVHCANFNTLFATTIPNTAFGPLCRKVFIDGVPVVTTAGYHFKQLGLVWNKDINTHSTKLSINELLRFVSDPALLVASSPALVDQRTVCFSVAALGTGVTKQTLKPGHFNKEFYDFLREHGFFDEGSELTLKHFFFAQKGDAAIRDFDFYRYNRPTVLDICQARVAYHVVKKYFEIYEGGCIAARDVVVTNLNKSAGYPLNKFGKAGLYYEALSYEEQDALYAVTKRNILPTMTQLNLKYAISGKERARTVGGVSLLSTMTTRQFHQKHLKSIVNTRNATVVIGTTKFYGGWDNMLRNLIDGVDNACLMGWDYPKCDRALPNMIRMISAMILGSKHENCCTNSDRYYRLCNELAQVLTEVVYSNGGFYLKPGGTTSGDATTAYANSVFNIFQAVSANINRILGVNSNTCNNLTVKSLQRSLYDNCYRTSTVDPAFVDTFYGYLRKHFSMMILSDDGVVCYNKEYASLGYVADIGAFKATLYYQNNVFMSTAKCWVEEDLSKGPHEFCSQHTLQIVDGDGTYYLPYPDPSRILSAGVFVDDIVKTDAVILLERYVSLAIDAYPLSKHPNPEYRKVFYVLLDWVKHLNNTLNEGVLESFSVTLLEDSSSKFWDEGFYASLYEKSSVLQASGLCVVCGSQTVLRCGDCLRRPMLCTKCAYDHVVSTPHKFILSITPYMCNTSGCTVNDVTKLYLGGLSYYCIDHKPTLAFPLCSNGNVFGLYKNSATGSPDVEVFNTLATSEWNDAKDYRLANEVKDSLRLFAAETVKAREESVKSSYAGATLKEVLGPRELLLSWEVGKVKPPLNRNSVFTCYQITKDSKFQVGEYTFEKLDYDNDTVSYKSSTTYKLVPGMIFVLTSHNVPPLRAPTIANQERYAAIHKLRPVFNISDDYANLVPYYQMIGKQMITTIQGPPGSGKSHCVIGLGLYYPNARIVFTACSHAAVDSLCVKASKNYVVDHCSRIIPARARVECYNGFKANNNSAQYIFSTVNALPECNADIVVVDEVSMCTNYDLSVINQRVSYRHIVYVGDPQQLPAPRTMITRGVLEPKDYNVVTQRMCAVGPDVFLHKCYRCPAEIVNTVSELVYENKFKPVHDDSKQCFKIYCKGTVQVDNGSSINRRQLEVVKMFLAKNPRWSKAVFISPYNSQNYVASRVLGLQIQTVDSSQGSEYDYVIYTQTSDTAHACNINRFNVAITRAKKGIFCVMCDKTLYDSLKFFEIQLTDLQSGDLCGLFKDCSRVEEPLPPAYAPTYVSLSERFKTSGDLAVNVGAKGPCTYEHVISYMGFRFDLNVPGYHTLFCTREFAMRNVRGWLGMDVEGAHVCGSNVGTNVPLQVGFSNGVDFVVQPEGCVMNNVNDTITLVKAKAPPGEQFTHLIPLMRKGQPWNVVRKRIVQMCCDYISSSSDVIIFVLWAGGLELTTMRYFVKVGPRMDCHCSKVATCYNSVEHQYYCFKHAMGCDYIYNPYVIDIQQWGYTGSLSSNHHAHCNVHRNEHVASGDAIMTRCLAIYDCFVKNVDWSITYPFIGNEAAINKGGRIVQSHVIKAAIKVYNPKVIHDIGNPKGIRCAVTNASWYCYDKQPLNSNVKTLEYDYLIHGQMDGLCLFWNCNVDMYPEFSVVCRFDTRCKSSFNLEGVNGGSLYVNNHAFHTPAFDKRAFAKLKQAPFFFYDDSDCDSVQGSVNYVPLRASNCITRCNIGGAVCNKHANMYYSYVNSYNTYVQAGFTIWVPKSFDTYNLWQTLVTPQLQSLENVAYNVVKHGSFKGVEGDLPVAIVSDKVFVRDGVVDNVIFINKTTLPTNIAFELYAKRKIGNSPSLTVLRNLGVTCTYKFVLWDYEAERPFTNYTKEVCAFTDFDADVCTCYDNSVEGSFERFSLCRNGVLISTTAVKKLSAIKLNYGYLNGCPITSHEDKPVTWYYYVRKDGVFVDQCDGIFTQCRNVSIFEPRSEMESDFLNLDMGLFISKYGLEDYAFEHIVFGDVSKNTLGGLHLLISQVRLSKMGVLKVEDFVSSTDSTLKSCSVTYVNDPSSKMVCTYMDILLDDFVGILKSLDLSVVSKVHEVIVDCKVYRWMLWCKDYKVQTFYPQLQSAEWKCGYSMPSLYKVQRMCLEPCNLYNYGASIKLPDGIMFNVVKYTQLCQYLNSTTMCIPHSMRVLHLGAGSDKGVAPGTSVLRRWLPTDAVIVDNDVNDYVSDADISVTGDCTTLYLQDKFDLVISDMYDGRIKQMDGENVSKDGFFVYVNGVITEKLALGGTVAIKITEYSWNKRLYELIQKFSYWTMFCTSVNTSSSEAFLIGVNYLGDFATDPIIDGNVLHANYIFWRNSTIMAMSYNSVLDLSKFQCRHKATVVIALKDNDINDVILGLIKNGKLLIRKNGVVCSYGNHLVSTK</sequence>
<dbReference type="CDD" id="cd21473">
    <property type="entry name" value="cv_Nsp4_TM"/>
    <property type="match status" value="1"/>
</dbReference>
<feature type="transmembrane region" description="Helical" evidence="57">
    <location>
        <begin position="2269"/>
        <end position="2289"/>
    </location>
</feature>
<dbReference type="InterPro" id="IPR046435">
    <property type="entry name" value="N7_MTase_CoV"/>
</dbReference>
<evidence type="ECO:0000256" key="36">
    <source>
        <dbReference type="ARBA" id="ARBA00022989"/>
    </source>
</evidence>
<dbReference type="GO" id="GO:0033644">
    <property type="term" value="C:host cell membrane"/>
    <property type="evidence" value="ECO:0007669"/>
    <property type="project" value="UniProtKB-SubCell"/>
</dbReference>
<feature type="domain" description="CoV Nsp3 Y" evidence="81">
    <location>
        <begin position="2419"/>
        <end position="2758"/>
    </location>
</feature>
<keyword evidence="9" id="KW-0945">Host-virus interaction</keyword>
<keyword evidence="41" id="KW-0456">Lyase</keyword>
<feature type="transmembrane region" description="Helical" evidence="57">
    <location>
        <begin position="3573"/>
        <end position="3590"/>
    </location>
</feature>
<dbReference type="PROSITE" id="PS51951">
    <property type="entry name" value="COV_NSP9_SSRNA_BD"/>
    <property type="match status" value="1"/>
</dbReference>
<evidence type="ECO:0000256" key="29">
    <source>
        <dbReference type="ARBA" id="ARBA00022839"/>
    </source>
</evidence>
<keyword evidence="8" id="KW-0696">RNA-directed RNA polymerase</keyword>
<evidence type="ECO:0000256" key="49">
    <source>
        <dbReference type="PROSITE-ProRule" id="PRU00444"/>
    </source>
</evidence>
<dbReference type="Gene3D" id="6.10.140.2090">
    <property type="match status" value="1"/>
</dbReference>
<dbReference type="CDD" id="cd21161">
    <property type="entry name" value="NendoU_cv_Nsp15-like"/>
    <property type="match status" value="1"/>
</dbReference>
<keyword evidence="33 51" id="KW-0694">RNA-binding</keyword>
<feature type="transmembrane region" description="Helical" evidence="57">
    <location>
        <begin position="3636"/>
        <end position="3658"/>
    </location>
</feature>
<evidence type="ECO:0000259" key="68">
    <source>
        <dbReference type="PROSITE" id="PS51948"/>
    </source>
</evidence>
<dbReference type="InterPro" id="IPR008740">
    <property type="entry name" value="Peptidase_C30_CoV"/>
</dbReference>
<dbReference type="CDD" id="cd21875">
    <property type="entry name" value="PEDV-like_alphaCoV_Nsp1"/>
    <property type="match status" value="1"/>
</dbReference>
<evidence type="ECO:0000259" key="62">
    <source>
        <dbReference type="PROSITE" id="PS51653"/>
    </source>
</evidence>
<feature type="active site" evidence="54">
    <location>
        <position position="6620"/>
    </location>
</feature>
<dbReference type="CDD" id="cd21558">
    <property type="entry name" value="alphaCoV-Nsp6"/>
    <property type="match status" value="1"/>
</dbReference>
<evidence type="ECO:0000256" key="23">
    <source>
        <dbReference type="ARBA" id="ARBA00022771"/>
    </source>
</evidence>
<dbReference type="CDD" id="cd21665">
    <property type="entry name" value="alphaCoV_Nsp5_Mpro"/>
    <property type="match status" value="1"/>
</dbReference>
<evidence type="ECO:0000256" key="6">
    <source>
        <dbReference type="ARBA" id="ARBA00008087"/>
    </source>
</evidence>
<keyword evidence="7" id="KW-1113">Inhibition of host RLR pathway by virus</keyword>
<dbReference type="InterPro" id="IPR001205">
    <property type="entry name" value="RNA-dir_pol_C"/>
</dbReference>
<dbReference type="SUPFAM" id="SSF101816">
    <property type="entry name" value="Replicase NSP9"/>
    <property type="match status" value="1"/>
</dbReference>
<feature type="active site" evidence="54">
    <location>
        <position position="6661"/>
    </location>
</feature>
<dbReference type="Pfam" id="PF20633">
    <property type="entry name" value="CoV_NSP13_stalk"/>
    <property type="match status" value="1"/>
</dbReference>
<dbReference type="Gene3D" id="1.10.1840.10">
    <property type="entry name" value="main proteinase (3clpro) structure, domain 3"/>
    <property type="match status" value="1"/>
</dbReference>
<dbReference type="Pfam" id="PF05409">
    <property type="entry name" value="Peptidase_C30"/>
    <property type="match status" value="1"/>
</dbReference>
<dbReference type="PROSITE" id="PS51950">
    <property type="entry name" value="COV_NSP8"/>
    <property type="match status" value="1"/>
</dbReference>
<dbReference type="SUPFAM" id="SSF50494">
    <property type="entry name" value="Trypsin-like serine proteases"/>
    <property type="match status" value="1"/>
</dbReference>
<keyword evidence="29 52" id="KW-0269">Exonuclease</keyword>
<evidence type="ECO:0000256" key="9">
    <source>
        <dbReference type="ARBA" id="ARBA00022581"/>
    </source>
</evidence>
<dbReference type="InterPro" id="IPR044371">
    <property type="entry name" value="Macro_X_NSP3-like"/>
</dbReference>
<dbReference type="PROSITE" id="PS51944">
    <property type="entry name" value="COV_NSP3D_UBL"/>
    <property type="match status" value="1"/>
</dbReference>
<dbReference type="GO" id="GO:0004483">
    <property type="term" value="F:methyltransferase cap1 activity"/>
    <property type="evidence" value="ECO:0007669"/>
    <property type="project" value="UniProtKB-EC"/>
</dbReference>
<dbReference type="CDD" id="cd21731">
    <property type="entry name" value="alphaCoV_PLPro"/>
    <property type="match status" value="1"/>
</dbReference>
<dbReference type="PROSITE" id="PS51955">
    <property type="entry name" value="NIV_2_O_MTASE"/>
    <property type="match status" value="1"/>
</dbReference>
<dbReference type="InterPro" id="IPR049894">
    <property type="entry name" value="COV_NSP3_3ECTO"/>
</dbReference>
<evidence type="ECO:0000256" key="42">
    <source>
        <dbReference type="ARBA" id="ARBA00023280"/>
    </source>
</evidence>
<feature type="domain" description="Nsp15 N-terminal oligomerization" evidence="77">
    <location>
        <begin position="6380"/>
        <end position="6440"/>
    </location>
</feature>
<evidence type="ECO:0000259" key="73">
    <source>
        <dbReference type="PROSITE" id="PS51953"/>
    </source>
</evidence>
<feature type="transmembrane region" description="Helical" evidence="57">
    <location>
        <begin position="2765"/>
        <end position="2787"/>
    </location>
</feature>
<feature type="transmembrane region" description="Helical" evidence="57">
    <location>
        <begin position="3023"/>
        <end position="3044"/>
    </location>
</feature>
<evidence type="ECO:0000259" key="77">
    <source>
        <dbReference type="PROSITE" id="PS51960"/>
    </source>
</evidence>
<dbReference type="CDD" id="cd21830">
    <property type="entry name" value="alphaCoV_Nsp8"/>
    <property type="match status" value="1"/>
</dbReference>
<keyword evidence="24" id="KW-0833">Ubl conjugation pathway</keyword>
<dbReference type="SUPFAM" id="SSF143076">
    <property type="entry name" value="Coronavirus NSP8-like"/>
    <property type="match status" value="1"/>
</dbReference>
<evidence type="ECO:0000256" key="35">
    <source>
        <dbReference type="ARBA" id="ARBA00022953"/>
    </source>
</evidence>
<evidence type="ECO:0000256" key="26">
    <source>
        <dbReference type="ARBA" id="ARBA00022806"/>
    </source>
</evidence>
<evidence type="ECO:0000256" key="11">
    <source>
        <dbReference type="ARBA" id="ARBA00022632"/>
    </source>
</evidence>
<dbReference type="Pfam" id="PF19215">
    <property type="entry name" value="CoV_NSP15_C"/>
    <property type="match status" value="1"/>
</dbReference>
<evidence type="ECO:0000256" key="54">
    <source>
        <dbReference type="PROSITE-ProRule" id="PRU01303"/>
    </source>
</evidence>
<dbReference type="InterPro" id="IPR014828">
    <property type="entry name" value="NSP7_CoV"/>
</dbReference>
<feature type="transmembrane region" description="Helical" evidence="57">
    <location>
        <begin position="3733"/>
        <end position="3756"/>
    </location>
</feature>
<dbReference type="CDD" id="cd21660">
    <property type="entry name" value="alphaCoV_Nsp14"/>
    <property type="match status" value="1"/>
</dbReference>
<feature type="domain" description="NendoU" evidence="76">
    <location>
        <begin position="6575"/>
        <end position="6715"/>
    </location>
</feature>
<evidence type="ECO:0000259" key="58">
    <source>
        <dbReference type="PROSITE" id="PS50507"/>
    </source>
</evidence>
<dbReference type="Pfam" id="PF19212">
    <property type="entry name" value="CoV_NSP2_C"/>
    <property type="match status" value="2"/>
</dbReference>
<feature type="domain" description="RdRp catalytic" evidence="58">
    <location>
        <begin position="4944"/>
        <end position="5106"/>
    </location>
</feature>
<dbReference type="InterPro" id="IPR050534">
    <property type="entry name" value="Coronavir_polyprotein_1ab"/>
</dbReference>
<dbReference type="SUPFAM" id="SSF140367">
    <property type="entry name" value="Coronavirus NSP7-like"/>
    <property type="match status" value="1"/>
</dbReference>
<evidence type="ECO:0000259" key="70">
    <source>
        <dbReference type="PROSITE" id="PS51950"/>
    </source>
</evidence>
<dbReference type="Pfam" id="PF19216">
    <property type="entry name" value="CoV_NSP15_M"/>
    <property type="match status" value="1"/>
</dbReference>
<feature type="domain" description="Peptidase C16" evidence="59">
    <location>
        <begin position="1940"/>
        <end position="2204"/>
    </location>
</feature>
<evidence type="ECO:0000256" key="20">
    <source>
        <dbReference type="ARBA" id="ARBA00022741"/>
    </source>
</evidence>
<dbReference type="Pfam" id="PF13604">
    <property type="entry name" value="AAA_30"/>
    <property type="match status" value="1"/>
</dbReference>
<feature type="domain" description="Nsp12 Interface" evidence="83">
    <location>
        <begin position="4598"/>
        <end position="4696"/>
    </location>
</feature>
<dbReference type="InterPro" id="IPR002589">
    <property type="entry name" value="Macro_dom"/>
</dbReference>
<protein>
    <recommendedName>
        <fullName evidence="56">ORF1ab polyprotein</fullName>
    </recommendedName>
</protein>
<dbReference type="Pfam" id="PF08717">
    <property type="entry name" value="CoV_NSP8"/>
    <property type="match status" value="1"/>
</dbReference>
<evidence type="ECO:0000256" key="21">
    <source>
        <dbReference type="ARBA" id="ARBA00022758"/>
    </source>
</evidence>
<feature type="domain" description="ExoN" evidence="73">
    <location>
        <begin position="5933"/>
        <end position="6147"/>
    </location>
</feature>
<comment type="function">
    <text evidence="45">Forms a primer, NSP9-pU, which is utilized by the polymerase for the initiation of RNA chains. Interacts with ribosome signal recognition particle RNA (SRP). Together with NSP8, suppress protein integration into the cell membrane, thereby disrupting host immune defenses.</text>
</comment>
<evidence type="ECO:0000256" key="51">
    <source>
        <dbReference type="PROSITE-ProRule" id="PRU01296"/>
    </source>
</evidence>
<evidence type="ECO:0000256" key="28">
    <source>
        <dbReference type="ARBA" id="ARBA00022833"/>
    </source>
</evidence>
<dbReference type="PROSITE" id="PS51124">
    <property type="entry name" value="PEPTIDASE_C16"/>
    <property type="match status" value="2"/>
</dbReference>
<evidence type="ECO:0000256" key="24">
    <source>
        <dbReference type="ARBA" id="ARBA00022786"/>
    </source>
</evidence>
<keyword evidence="38 57" id="KW-0472">Membrane</keyword>
<dbReference type="SUPFAM" id="SSF52949">
    <property type="entry name" value="Macro domain-like"/>
    <property type="match status" value="1"/>
</dbReference>
<keyword evidence="40" id="KW-1035">Host cytoplasm</keyword>
<dbReference type="Gene3D" id="3.40.220.10">
    <property type="entry name" value="Leucine Aminopeptidase, subunit E, domain 1"/>
    <property type="match status" value="1"/>
</dbReference>
<evidence type="ECO:0000259" key="63">
    <source>
        <dbReference type="PROSITE" id="PS51657"/>
    </source>
</evidence>
<feature type="domain" description="CoV Nsp2 N-terminal" evidence="80">
    <location>
        <begin position="112"/>
        <end position="356"/>
    </location>
</feature>
<evidence type="ECO:0000256" key="16">
    <source>
        <dbReference type="ARBA" id="ARBA00022695"/>
    </source>
</evidence>
<dbReference type="Pfam" id="PF00680">
    <property type="entry name" value="RdRP_1"/>
    <property type="match status" value="1"/>
</dbReference>
<feature type="transmembrane region" description="Helical" evidence="57">
    <location>
        <begin position="3050"/>
        <end position="3070"/>
    </location>
</feature>
<keyword evidence="10 53" id="KW-0489">Methyltransferase</keyword>
<dbReference type="Gene3D" id="3.30.160.820">
    <property type="entry name" value="Nsp15 N-terminal domain-like"/>
    <property type="match status" value="1"/>
</dbReference>
<dbReference type="InterPro" id="IPR027417">
    <property type="entry name" value="P-loop_NTPase"/>
</dbReference>
<dbReference type="GO" id="GO:0044172">
    <property type="term" value="C:host cell endoplasmic reticulum-Golgi intermediate compartment"/>
    <property type="evidence" value="ECO:0007669"/>
    <property type="project" value="UniProtKB-SubCell"/>
</dbReference>
<evidence type="ECO:0000256" key="46">
    <source>
        <dbReference type="ARBA" id="ARBA00047984"/>
    </source>
</evidence>
<evidence type="ECO:0000256" key="45">
    <source>
        <dbReference type="ARBA" id="ARBA00043928"/>
    </source>
</evidence>
<keyword evidence="42" id="KW-0899">Viral immunoevasion</keyword>
<comment type="caution">
    <text evidence="55">Lacks conserved residue(s) required for the propagation of feature annotation.</text>
</comment>
<dbReference type="Pfam" id="PF19217">
    <property type="entry name" value="CoV_NSP4_N"/>
    <property type="match status" value="1"/>
</dbReference>
<keyword evidence="18 55" id="KW-0479">Metal-binding</keyword>
<dbReference type="PROSITE" id="PS51948">
    <property type="entry name" value="COV_NSP12_RDRP"/>
    <property type="match status" value="1"/>
</dbReference>
<evidence type="ECO:0000256" key="32">
    <source>
        <dbReference type="ARBA" id="ARBA00022876"/>
    </source>
</evidence>
<feature type="transmembrane region" description="Helical" evidence="57">
    <location>
        <begin position="3108"/>
        <end position="3130"/>
    </location>
</feature>
<dbReference type="Pfam" id="PF19218">
    <property type="entry name" value="CoV_NSP3_C"/>
    <property type="match status" value="1"/>
</dbReference>
<dbReference type="InterPro" id="IPR044385">
    <property type="entry name" value="NSP2_HCoV-229E-like"/>
</dbReference>
<evidence type="ECO:0000256" key="44">
    <source>
        <dbReference type="ARBA" id="ARBA00043918"/>
    </source>
</evidence>
<dbReference type="InterPro" id="IPR027351">
    <property type="entry name" value="(+)RNA_virus_helicase_core_dom"/>
</dbReference>
<dbReference type="PROSITE" id="PS51949">
    <property type="entry name" value="COV_NSP7"/>
    <property type="match status" value="1"/>
</dbReference>
<evidence type="ECO:0000259" key="80">
    <source>
        <dbReference type="PROSITE" id="PS51989"/>
    </source>
</evidence>
<dbReference type="InterPro" id="IPR037227">
    <property type="entry name" value="EndoU-like"/>
</dbReference>
<dbReference type="InterPro" id="IPR044863">
    <property type="entry name" value="NIRAN"/>
</dbReference>
<comment type="similarity">
    <text evidence="6 50">Belongs to the coronaviruses polyprotein 1ab family.</text>
</comment>
<dbReference type="InterPro" id="IPR043477">
    <property type="entry name" value="Peptidase_C30_dom3_CoV"/>
</dbReference>
<comment type="catalytic activity">
    <reaction evidence="48">
        <text>a 5'-end (N(7)-methyl 5'-triphosphoguanosine)-ribonucleoside in mRNA + S-adenosyl-L-methionine = a 5'-end (N(7)-methyl 5'-triphosphoguanosine)-(2'-O-methyl-ribonucleoside) in mRNA + S-adenosyl-L-homocysteine + H(+)</text>
        <dbReference type="Rhea" id="RHEA:67020"/>
        <dbReference type="Rhea" id="RHEA-COMP:17167"/>
        <dbReference type="Rhea" id="RHEA-COMP:17168"/>
        <dbReference type="ChEBI" id="CHEBI:15378"/>
        <dbReference type="ChEBI" id="CHEBI:57856"/>
        <dbReference type="ChEBI" id="CHEBI:59789"/>
        <dbReference type="ChEBI" id="CHEBI:156461"/>
        <dbReference type="ChEBI" id="CHEBI:167609"/>
        <dbReference type="EC" id="2.1.1.57"/>
    </reaction>
</comment>
<dbReference type="PROSITE" id="PS51960">
    <property type="entry name" value="COV_NSP15_NTD"/>
    <property type="match status" value="1"/>
</dbReference>
<evidence type="ECO:0000256" key="27">
    <source>
        <dbReference type="ARBA" id="ARBA00022807"/>
    </source>
</evidence>
<dbReference type="PROSITE" id="PS51992">
    <property type="entry name" value="COV_NSP3_Y"/>
    <property type="match status" value="1"/>
</dbReference>
<feature type="domain" description="3Ecto" evidence="82">
    <location>
        <begin position="2281"/>
        <end position="2345"/>
    </location>
</feature>
<dbReference type="Pfam" id="PF08715">
    <property type="entry name" value="CoV_peptidase"/>
    <property type="match status" value="2"/>
</dbReference>
<dbReference type="Gene3D" id="1.10.8.370">
    <property type="entry name" value="nsp7 replicase"/>
    <property type="match status" value="1"/>
</dbReference>
<dbReference type="InterPro" id="IPR046438">
    <property type="entry name" value="NIV_2_O_MTASE"/>
</dbReference>
<dbReference type="PROSITE" id="PS51954">
    <property type="entry name" value="COV_N7_MTASE"/>
    <property type="match status" value="1"/>
</dbReference>
<evidence type="ECO:0000256" key="13">
    <source>
        <dbReference type="ARBA" id="ARBA00022670"/>
    </source>
</evidence>
<keyword evidence="11" id="KW-1090">Inhibition of host innate immune response by virus</keyword>
<keyword evidence="37" id="KW-1072">Activation of host autophagy by virus</keyword>
<evidence type="ECO:0000313" key="84">
    <source>
        <dbReference type="EMBL" id="WCC61992.1"/>
    </source>
</evidence>
<keyword evidence="13" id="KW-0645">Protease</keyword>
<dbReference type="PROSITE" id="PS51442">
    <property type="entry name" value="M_PRO"/>
    <property type="match status" value="1"/>
</dbReference>
<evidence type="ECO:0000259" key="78">
    <source>
        <dbReference type="PROSITE" id="PS51961"/>
    </source>
</evidence>
<feature type="transmembrane region" description="Helical" evidence="57">
    <location>
        <begin position="2354"/>
        <end position="2377"/>
    </location>
</feature>
<evidence type="ECO:0000256" key="37">
    <source>
        <dbReference type="ARBA" id="ARBA00023050"/>
    </source>
</evidence>
<proteinExistence type="inferred from homology"/>
<dbReference type="InterPro" id="IPR014822">
    <property type="entry name" value="NSP9_CoV"/>
</dbReference>
<dbReference type="InterPro" id="IPR044356">
    <property type="entry name" value="RdRp_alphaCoV"/>
</dbReference>
<keyword evidence="16" id="KW-0548">Nucleotidyltransferase</keyword>
<dbReference type="GO" id="GO:0006351">
    <property type="term" value="P:DNA-templated transcription"/>
    <property type="evidence" value="ECO:0007669"/>
    <property type="project" value="InterPro"/>
</dbReference>
<evidence type="ECO:0000256" key="4">
    <source>
        <dbReference type="ARBA" id="ARBA00004407"/>
    </source>
</evidence>
<evidence type="ECO:0000256" key="39">
    <source>
        <dbReference type="ARBA" id="ARBA00023157"/>
    </source>
</evidence>
<dbReference type="InterPro" id="IPR044369">
    <property type="entry name" value="NSP6_alphaCoV"/>
</dbReference>
<dbReference type="InterPro" id="IPR038123">
    <property type="entry name" value="NSP4_C_sf_CoV"/>
</dbReference>
<evidence type="ECO:0000256" key="15">
    <source>
        <dbReference type="ARBA" id="ARBA00022692"/>
    </source>
</evidence>
<dbReference type="InterPro" id="IPR043502">
    <property type="entry name" value="DNA/RNA_pol_sf"/>
</dbReference>
<dbReference type="GO" id="GO:0004197">
    <property type="term" value="F:cysteine-type endopeptidase activity"/>
    <property type="evidence" value="ECO:0007669"/>
    <property type="project" value="InterPro"/>
</dbReference>
<evidence type="ECO:0000256" key="12">
    <source>
        <dbReference type="ARBA" id="ARBA00022662"/>
    </source>
</evidence>
<keyword evidence="19" id="KW-0677">Repeat</keyword>
<dbReference type="InterPro" id="IPR047912">
    <property type="entry name" value="Nsp13_helicase_alphaCoV"/>
</dbReference>
<dbReference type="GO" id="GO:0006508">
    <property type="term" value="P:proteolysis"/>
    <property type="evidence" value="ECO:0007669"/>
    <property type="project" value="UniProtKB-KW"/>
</dbReference>
<dbReference type="Gene3D" id="2.40.10.250">
    <property type="entry name" value="Replicase NSP9"/>
    <property type="match status" value="1"/>
</dbReference>
<dbReference type="InterPro" id="IPR043178">
    <property type="entry name" value="PLpro_thumb_sf_CoV"/>
</dbReference>
<dbReference type="GO" id="GO:0003968">
    <property type="term" value="F:RNA-directed RNA polymerase activity"/>
    <property type="evidence" value="ECO:0007669"/>
    <property type="project" value="UniProtKB-KW"/>
</dbReference>
<evidence type="ECO:0000256" key="43">
    <source>
        <dbReference type="ARBA" id="ARBA00024600"/>
    </source>
</evidence>
<dbReference type="Pfam" id="PF16348">
    <property type="entry name" value="CoV_NSP4_C"/>
    <property type="match status" value="1"/>
</dbReference>
<feature type="transmembrane region" description="Helical" evidence="57">
    <location>
        <begin position="3670"/>
        <end position="3697"/>
    </location>
</feature>
<keyword evidence="30" id="KW-0067">ATP-binding</keyword>
<dbReference type="InterPro" id="IPR043472">
    <property type="entry name" value="Macro_dom-like"/>
</dbReference>
<dbReference type="GO" id="GO:0039520">
    <property type="term" value="P:symbiont-mediated activation of host autophagy"/>
    <property type="evidence" value="ECO:0007669"/>
    <property type="project" value="UniProtKB-KW"/>
</dbReference>
<feature type="transmembrane region" description="Helical" evidence="57">
    <location>
        <begin position="3597"/>
        <end position="3616"/>
    </location>
</feature>
<dbReference type="InterPro" id="IPR044322">
    <property type="entry name" value="NSP15_M_alpha_beta_CoV"/>
</dbReference>
<dbReference type="InterPro" id="IPR044330">
    <property type="entry name" value="NSP15_alpha_betaCoV_N"/>
</dbReference>
<dbReference type="GO" id="GO:0004843">
    <property type="term" value="F:cysteine-type deubiquitinase activity"/>
    <property type="evidence" value="ECO:0007669"/>
    <property type="project" value="UniProtKB-EC"/>
</dbReference>
<evidence type="ECO:0000259" key="59">
    <source>
        <dbReference type="PROSITE" id="PS51124"/>
    </source>
</evidence>
<dbReference type="Gene3D" id="3.40.50.150">
    <property type="entry name" value="Vaccinia Virus protein VP39"/>
    <property type="match status" value="1"/>
</dbReference>
<dbReference type="InterPro" id="IPR037204">
    <property type="entry name" value="NSP7_sf_CoV"/>
</dbReference>
<feature type="domain" description="NiRAN" evidence="67">
    <location>
        <begin position="4343"/>
        <end position="4592"/>
    </location>
</feature>
<dbReference type="InterPro" id="IPR046440">
    <property type="entry name" value="AV_NSP11N_COV_NSP15M"/>
</dbReference>
<evidence type="ECO:0000259" key="76">
    <source>
        <dbReference type="PROSITE" id="PS51958"/>
    </source>
</evidence>
<evidence type="ECO:0000256" key="22">
    <source>
        <dbReference type="ARBA" id="ARBA00022759"/>
    </source>
</evidence>